<dbReference type="InterPro" id="IPR036526">
    <property type="entry name" value="C-N_Hydrolase_sf"/>
</dbReference>
<dbReference type="PROSITE" id="PS50263">
    <property type="entry name" value="CN_HYDROLASE"/>
    <property type="match status" value="1"/>
</dbReference>
<proteinExistence type="predicted"/>
<keyword evidence="4" id="KW-1185">Reference proteome</keyword>
<evidence type="ECO:0000313" key="3">
    <source>
        <dbReference type="EMBL" id="MET3576134.1"/>
    </source>
</evidence>
<accession>A0ABV2GCW6</accession>
<comment type="caution">
    <text evidence="3">The sequence shown here is derived from an EMBL/GenBank/DDBJ whole genome shotgun (WGS) entry which is preliminary data.</text>
</comment>
<dbReference type="PANTHER" id="PTHR23088:SF50">
    <property type="entry name" value="HYDROLASE YHCX"/>
    <property type="match status" value="1"/>
</dbReference>
<dbReference type="EMBL" id="JBEPLW010000016">
    <property type="protein sequence ID" value="MET3576134.1"/>
    <property type="molecule type" value="Genomic_DNA"/>
</dbReference>
<dbReference type="Proteomes" id="UP001549099">
    <property type="component" value="Unassembled WGS sequence"/>
</dbReference>
<gene>
    <name evidence="3" type="ORF">ABID49_002049</name>
</gene>
<feature type="region of interest" description="Disordered" evidence="1">
    <location>
        <begin position="264"/>
        <end position="294"/>
    </location>
</feature>
<dbReference type="PANTHER" id="PTHR23088">
    <property type="entry name" value="NITRILASE-RELATED"/>
    <property type="match status" value="1"/>
</dbReference>
<organism evidence="3 4">
    <name type="scientific">Bhargavaea ullalensis</name>
    <dbReference type="NCBI Taxonomy" id="1265685"/>
    <lineage>
        <taxon>Bacteria</taxon>
        <taxon>Bacillati</taxon>
        <taxon>Bacillota</taxon>
        <taxon>Bacilli</taxon>
        <taxon>Bacillales</taxon>
        <taxon>Caryophanaceae</taxon>
        <taxon>Bhargavaea</taxon>
    </lineage>
</organism>
<evidence type="ECO:0000256" key="1">
    <source>
        <dbReference type="SAM" id="MobiDB-lite"/>
    </source>
</evidence>
<dbReference type="Gene3D" id="3.60.110.10">
    <property type="entry name" value="Carbon-nitrogen hydrolase"/>
    <property type="match status" value="1"/>
</dbReference>
<evidence type="ECO:0000259" key="2">
    <source>
        <dbReference type="PROSITE" id="PS50263"/>
    </source>
</evidence>
<name>A0ABV2GCW6_9BACL</name>
<dbReference type="InterPro" id="IPR003010">
    <property type="entry name" value="C-N_Hydrolase"/>
</dbReference>
<reference evidence="3 4" key="1">
    <citation type="submission" date="2024-06" db="EMBL/GenBank/DDBJ databases">
        <title>Genomic Encyclopedia of Type Strains, Phase IV (KMG-IV): sequencing the most valuable type-strain genomes for metagenomic binning, comparative biology and taxonomic classification.</title>
        <authorList>
            <person name="Goeker M."/>
        </authorList>
    </citation>
    <scope>NUCLEOTIDE SEQUENCE [LARGE SCALE GENOMIC DNA]</scope>
    <source>
        <strain evidence="3 4">DSM 26128</strain>
    </source>
</reference>
<feature type="domain" description="CN hydrolase" evidence="2">
    <location>
        <begin position="3"/>
        <end position="255"/>
    </location>
</feature>
<sequence>MEVQVTSCQIEIRPVGSFLEFEEQVRHAFERVPAESDYVLLPELFTLGLLTTFEDFESMPVTDYRRLAGFLDEYKALFSALSEERGQVILAGTTLEEDGGRLFNTAFIFSPDGRIQSHRKTHIFPGEAAWNTSEGDRLEVFSAGPVTFGMAVCYEMEIPEISAIYQQKGADLIFCPSFTFTPHGFWRVRHCTHARAIENQVYAVHCPTVGPGYGIIKPGFGTGAVLSPCDLAWTESGVLAEGSEEERIVTAKLSMEALYENRRTGAATTVRDRRRRKSLYENESGGVDRGGMIR</sequence>
<dbReference type="SUPFAM" id="SSF56317">
    <property type="entry name" value="Carbon-nitrogen hydrolase"/>
    <property type="match status" value="1"/>
</dbReference>
<evidence type="ECO:0000313" key="4">
    <source>
        <dbReference type="Proteomes" id="UP001549099"/>
    </source>
</evidence>
<protein>
    <submittedName>
        <fullName evidence="3">Amidohydrolase</fullName>
    </submittedName>
</protein>
<dbReference type="RefSeq" id="WP_354197908.1">
    <property type="nucleotide sequence ID" value="NZ_JBEPLW010000016.1"/>
</dbReference>
<dbReference type="Pfam" id="PF00795">
    <property type="entry name" value="CN_hydrolase"/>
    <property type="match status" value="1"/>
</dbReference>